<accession>A0A0E9PCX2</accession>
<reference evidence="1" key="2">
    <citation type="journal article" date="2015" name="Fish Shellfish Immunol.">
        <title>Early steps in the European eel (Anguilla anguilla)-Vibrio vulnificus interaction in the gills: Role of the RtxA13 toxin.</title>
        <authorList>
            <person name="Callol A."/>
            <person name="Pajuelo D."/>
            <person name="Ebbesson L."/>
            <person name="Teles M."/>
            <person name="MacKenzie S."/>
            <person name="Amaro C."/>
        </authorList>
    </citation>
    <scope>NUCLEOTIDE SEQUENCE</scope>
</reference>
<protein>
    <submittedName>
        <fullName evidence="1">Uncharacterized protein</fullName>
    </submittedName>
</protein>
<evidence type="ECO:0000313" key="1">
    <source>
        <dbReference type="EMBL" id="JAH02501.1"/>
    </source>
</evidence>
<proteinExistence type="predicted"/>
<dbReference type="EMBL" id="GBXM01106076">
    <property type="protein sequence ID" value="JAH02501.1"/>
    <property type="molecule type" value="Transcribed_RNA"/>
</dbReference>
<name>A0A0E9PCX2_ANGAN</name>
<dbReference type="AlphaFoldDB" id="A0A0E9PCX2"/>
<sequence length="49" mass="5599">MLMMYHYSPLSCRCRNQKSEFIPVATGRVSLSGFGTESRNSNKGGREWE</sequence>
<reference evidence="1" key="1">
    <citation type="submission" date="2014-11" db="EMBL/GenBank/DDBJ databases">
        <authorList>
            <person name="Amaro Gonzalez C."/>
        </authorList>
    </citation>
    <scope>NUCLEOTIDE SEQUENCE</scope>
</reference>
<organism evidence="1">
    <name type="scientific">Anguilla anguilla</name>
    <name type="common">European freshwater eel</name>
    <name type="synonym">Muraena anguilla</name>
    <dbReference type="NCBI Taxonomy" id="7936"/>
    <lineage>
        <taxon>Eukaryota</taxon>
        <taxon>Metazoa</taxon>
        <taxon>Chordata</taxon>
        <taxon>Craniata</taxon>
        <taxon>Vertebrata</taxon>
        <taxon>Euteleostomi</taxon>
        <taxon>Actinopterygii</taxon>
        <taxon>Neopterygii</taxon>
        <taxon>Teleostei</taxon>
        <taxon>Anguilliformes</taxon>
        <taxon>Anguillidae</taxon>
        <taxon>Anguilla</taxon>
    </lineage>
</organism>